<dbReference type="EMBL" id="BARW01003047">
    <property type="protein sequence ID" value="GAI62773.1"/>
    <property type="molecule type" value="Genomic_DNA"/>
</dbReference>
<dbReference type="InterPro" id="IPR015424">
    <property type="entry name" value="PyrdxlP-dep_Trfase"/>
</dbReference>
<dbReference type="AlphaFoldDB" id="X1Q3H2"/>
<sequence length="83" mass="9080">ATTNQTCAVMLEPVEAEGGVNIPDDKYLAVVQAWCNQKGILLILDEIQTGVGRMGTLFASAPLLQRKTLSKQLFWTKSSARRS</sequence>
<keyword evidence="2" id="KW-0032">Aminotransferase</keyword>
<dbReference type="InterPro" id="IPR005814">
    <property type="entry name" value="Aminotrans_3"/>
</dbReference>
<evidence type="ECO:0000256" key="2">
    <source>
        <dbReference type="ARBA" id="ARBA00022576"/>
    </source>
</evidence>
<dbReference type="InterPro" id="IPR015421">
    <property type="entry name" value="PyrdxlP-dep_Trfase_major"/>
</dbReference>
<comment type="cofactor">
    <cofactor evidence="1">
        <name>pyridoxal 5'-phosphate</name>
        <dbReference type="ChEBI" id="CHEBI:597326"/>
    </cofactor>
</comment>
<gene>
    <name evidence="4" type="ORF">S12H4_08029</name>
</gene>
<dbReference type="Pfam" id="PF00202">
    <property type="entry name" value="Aminotran_3"/>
    <property type="match status" value="1"/>
</dbReference>
<keyword evidence="3" id="KW-0808">Transferase</keyword>
<comment type="caution">
    <text evidence="4">The sequence shown here is derived from an EMBL/GenBank/DDBJ whole genome shotgun (WGS) entry which is preliminary data.</text>
</comment>
<evidence type="ECO:0000256" key="1">
    <source>
        <dbReference type="ARBA" id="ARBA00001933"/>
    </source>
</evidence>
<name>X1Q3H2_9ZZZZ</name>
<proteinExistence type="predicted"/>
<dbReference type="GO" id="GO:0042802">
    <property type="term" value="F:identical protein binding"/>
    <property type="evidence" value="ECO:0007669"/>
    <property type="project" value="TreeGrafter"/>
</dbReference>
<reference evidence="4" key="1">
    <citation type="journal article" date="2014" name="Front. Microbiol.">
        <title>High frequency of phylogenetically diverse reductive dehalogenase-homologous genes in deep subseafloor sedimentary metagenomes.</title>
        <authorList>
            <person name="Kawai M."/>
            <person name="Futagami T."/>
            <person name="Toyoda A."/>
            <person name="Takaki Y."/>
            <person name="Nishi S."/>
            <person name="Hori S."/>
            <person name="Arai W."/>
            <person name="Tsubouchi T."/>
            <person name="Morono Y."/>
            <person name="Uchiyama I."/>
            <person name="Ito T."/>
            <person name="Fujiyama A."/>
            <person name="Inagaki F."/>
            <person name="Takami H."/>
        </authorList>
    </citation>
    <scope>NUCLEOTIDE SEQUENCE</scope>
    <source>
        <strain evidence="4">Expedition CK06-06</strain>
    </source>
</reference>
<dbReference type="PANTHER" id="PTHR11986">
    <property type="entry name" value="AMINOTRANSFERASE CLASS III"/>
    <property type="match status" value="1"/>
</dbReference>
<dbReference type="PANTHER" id="PTHR11986:SF79">
    <property type="entry name" value="ACETYLORNITHINE AMINOTRANSFERASE, MITOCHONDRIAL"/>
    <property type="match status" value="1"/>
</dbReference>
<dbReference type="GO" id="GO:0030170">
    <property type="term" value="F:pyridoxal phosphate binding"/>
    <property type="evidence" value="ECO:0007669"/>
    <property type="project" value="InterPro"/>
</dbReference>
<evidence type="ECO:0000256" key="3">
    <source>
        <dbReference type="ARBA" id="ARBA00022679"/>
    </source>
</evidence>
<feature type="non-terminal residue" evidence="4">
    <location>
        <position position="1"/>
    </location>
</feature>
<dbReference type="InterPro" id="IPR050103">
    <property type="entry name" value="Class-III_PLP-dep_AT"/>
</dbReference>
<dbReference type="SUPFAM" id="SSF53383">
    <property type="entry name" value="PLP-dependent transferases"/>
    <property type="match status" value="1"/>
</dbReference>
<accession>X1Q3H2</accession>
<protein>
    <submittedName>
        <fullName evidence="4">Uncharacterized protein</fullName>
    </submittedName>
</protein>
<dbReference type="GO" id="GO:0008483">
    <property type="term" value="F:transaminase activity"/>
    <property type="evidence" value="ECO:0007669"/>
    <property type="project" value="UniProtKB-KW"/>
</dbReference>
<dbReference type="Gene3D" id="3.40.640.10">
    <property type="entry name" value="Type I PLP-dependent aspartate aminotransferase-like (Major domain)"/>
    <property type="match status" value="1"/>
</dbReference>
<evidence type="ECO:0000313" key="4">
    <source>
        <dbReference type="EMBL" id="GAI62773.1"/>
    </source>
</evidence>
<organism evidence="4">
    <name type="scientific">marine sediment metagenome</name>
    <dbReference type="NCBI Taxonomy" id="412755"/>
    <lineage>
        <taxon>unclassified sequences</taxon>
        <taxon>metagenomes</taxon>
        <taxon>ecological metagenomes</taxon>
    </lineage>
</organism>